<keyword evidence="2 5" id="KW-0812">Transmembrane</keyword>
<evidence type="ECO:0000256" key="2">
    <source>
        <dbReference type="ARBA" id="ARBA00022692"/>
    </source>
</evidence>
<feature type="transmembrane region" description="Helical" evidence="5">
    <location>
        <begin position="82"/>
        <end position="104"/>
    </location>
</feature>
<sequence length="437" mass="47369">MARRYRLIGGWREPMGRWRVWLPVAGLSALLVVETFFDLRRSMTPSPWLWNSYLIVHLLAALACLVLILAGRDGNRFSRAGWIVIGFAAALMACSLVSAAVTPLPRVSYVTVPRAYLVVPTLTAAATLLLGAAVVRVLPDQPVHRVLWWPAALTLACAFAQWPRSAVVHGSPRLATGMGGSAVVHVPLLLATGVALAAFLAGWRRWWSLGLTVIGVAAVVLTGSRSGVVCLVLAGVVVGLQWLRSRRAWLVAGAAVVVTGIVVAAVPMLHRLFNPTDELRAQNLETAITFWAGTPKHILLGVGSGRLWPWYAFDSHLLRTPWRGMVTTSWGPALNSSHSTFLQVLVELGLLGMVLLLPAVVVPVVVLARRLWPSIRAAARPVPDLIPLIALVATIPAFFLDAFLLKNYGASLWWWLVVLCCLRRPQSAPSTSEQNLG</sequence>
<dbReference type="EMBL" id="CP014352">
    <property type="protein sequence ID" value="AMS06045.1"/>
    <property type="molecule type" value="Genomic_DNA"/>
</dbReference>
<dbReference type="AlphaFoldDB" id="A0AAC8YGL2"/>
<evidence type="ECO:0000256" key="4">
    <source>
        <dbReference type="ARBA" id="ARBA00023136"/>
    </source>
</evidence>
<feature type="transmembrane region" description="Helical" evidence="5">
    <location>
        <begin position="385"/>
        <end position="405"/>
    </location>
</feature>
<reference evidence="7 9" key="2">
    <citation type="submission" date="2016-02" db="EMBL/GenBank/DDBJ databases">
        <title>Complete Genome Sequence of Propionibacterium acidipropionici ATCC 55737.</title>
        <authorList>
            <person name="Luna Flores C.H."/>
            <person name="Nielsen L.K."/>
            <person name="Marcellin E."/>
        </authorList>
    </citation>
    <scope>NUCLEOTIDE SEQUENCE [LARGE SCALE GENOMIC DNA]</scope>
    <source>
        <strain evidence="7 9">ATCC 55737</strain>
    </source>
</reference>
<feature type="transmembrane region" description="Helical" evidence="5">
    <location>
        <begin position="248"/>
        <end position="270"/>
    </location>
</feature>
<keyword evidence="4 5" id="KW-0472">Membrane</keyword>
<evidence type="ECO:0000256" key="1">
    <source>
        <dbReference type="ARBA" id="ARBA00004141"/>
    </source>
</evidence>
<feature type="transmembrane region" description="Helical" evidence="5">
    <location>
        <begin position="20"/>
        <end position="37"/>
    </location>
</feature>
<evidence type="ECO:0000313" key="8">
    <source>
        <dbReference type="EMBL" id="AOZ47508.1"/>
    </source>
</evidence>
<dbReference type="Proteomes" id="UP000075221">
    <property type="component" value="Chromosome"/>
</dbReference>
<name>A0AAC8YGL2_9ACTN</name>
<comment type="subcellular location">
    <subcellularLocation>
        <location evidence="1">Membrane</location>
        <topology evidence="1">Multi-pass membrane protein</topology>
    </subcellularLocation>
</comment>
<dbReference type="Proteomes" id="UP000178666">
    <property type="component" value="Chromosome"/>
</dbReference>
<reference evidence="8 10" key="1">
    <citation type="journal article" date="2016" name="Plant Dis.">
        <title>Improved production of propionic acid using genome shuffling.</title>
        <authorList>
            <person name="Luna-Flores C.H."/>
            <person name="Palfreyman R.W."/>
            <person name="Kromer J.O."/>
            <person name="Nielsen L.K."/>
            <person name="Marcellin E."/>
        </authorList>
    </citation>
    <scope>NUCLEOTIDE SEQUENCE [LARGE SCALE GENOMIC DNA]</scope>
    <source>
        <strain evidence="8 10">F3E8</strain>
    </source>
</reference>
<evidence type="ECO:0000259" key="6">
    <source>
        <dbReference type="Pfam" id="PF04932"/>
    </source>
</evidence>
<dbReference type="GO" id="GO:0016020">
    <property type="term" value="C:membrane"/>
    <property type="evidence" value="ECO:0007669"/>
    <property type="project" value="UniProtKB-SubCell"/>
</dbReference>
<evidence type="ECO:0000256" key="5">
    <source>
        <dbReference type="SAM" id="Phobius"/>
    </source>
</evidence>
<feature type="transmembrane region" description="Helical" evidence="5">
    <location>
        <begin position="116"/>
        <end position="139"/>
    </location>
</feature>
<dbReference type="PANTHER" id="PTHR37422:SF13">
    <property type="entry name" value="LIPOPOLYSACCHARIDE BIOSYNTHESIS PROTEIN PA4999-RELATED"/>
    <property type="match status" value="1"/>
</dbReference>
<feature type="transmembrane region" description="Helical" evidence="5">
    <location>
        <begin position="209"/>
        <end position="242"/>
    </location>
</feature>
<organism evidence="7 9">
    <name type="scientific">Acidipropionibacterium acidipropionici</name>
    <dbReference type="NCBI Taxonomy" id="1748"/>
    <lineage>
        <taxon>Bacteria</taxon>
        <taxon>Bacillati</taxon>
        <taxon>Actinomycetota</taxon>
        <taxon>Actinomycetes</taxon>
        <taxon>Propionibacteriales</taxon>
        <taxon>Propionibacteriaceae</taxon>
        <taxon>Acidipropionibacterium</taxon>
    </lineage>
</organism>
<dbReference type="Pfam" id="PF04932">
    <property type="entry name" value="Wzy_C"/>
    <property type="match status" value="1"/>
</dbReference>
<feature type="domain" description="O-antigen ligase-related" evidence="6">
    <location>
        <begin position="212"/>
        <end position="357"/>
    </location>
</feature>
<dbReference type="EMBL" id="CP015970">
    <property type="protein sequence ID" value="AOZ47508.1"/>
    <property type="molecule type" value="Genomic_DNA"/>
</dbReference>
<proteinExistence type="predicted"/>
<evidence type="ECO:0000256" key="3">
    <source>
        <dbReference type="ARBA" id="ARBA00022989"/>
    </source>
</evidence>
<evidence type="ECO:0000313" key="7">
    <source>
        <dbReference type="EMBL" id="AMS06045.1"/>
    </source>
</evidence>
<gene>
    <name evidence="8" type="ORF">A8L58_13440</name>
    <name evidence="7" type="ORF">AXH35_11990</name>
</gene>
<dbReference type="InterPro" id="IPR007016">
    <property type="entry name" value="O-antigen_ligase-rel_domated"/>
</dbReference>
<evidence type="ECO:0000313" key="10">
    <source>
        <dbReference type="Proteomes" id="UP000178666"/>
    </source>
</evidence>
<protein>
    <recommendedName>
        <fullName evidence="6">O-antigen ligase-related domain-containing protein</fullName>
    </recommendedName>
</protein>
<feature type="transmembrane region" description="Helical" evidence="5">
    <location>
        <begin position="182"/>
        <end position="202"/>
    </location>
</feature>
<dbReference type="PANTHER" id="PTHR37422">
    <property type="entry name" value="TEICHURONIC ACID BIOSYNTHESIS PROTEIN TUAE"/>
    <property type="match status" value="1"/>
</dbReference>
<feature type="transmembrane region" description="Helical" evidence="5">
    <location>
        <begin position="344"/>
        <end position="365"/>
    </location>
</feature>
<accession>A0AAC8YGL2</accession>
<keyword evidence="10" id="KW-1185">Reference proteome</keyword>
<feature type="transmembrane region" description="Helical" evidence="5">
    <location>
        <begin position="49"/>
        <end position="70"/>
    </location>
</feature>
<dbReference type="InterPro" id="IPR051533">
    <property type="entry name" value="WaaL-like"/>
</dbReference>
<keyword evidence="3 5" id="KW-1133">Transmembrane helix</keyword>
<evidence type="ECO:0000313" key="9">
    <source>
        <dbReference type="Proteomes" id="UP000075221"/>
    </source>
</evidence>